<keyword evidence="7 8" id="KW-0472">Membrane</keyword>
<feature type="transmembrane region" description="Helical" evidence="8">
    <location>
        <begin position="182"/>
        <end position="201"/>
    </location>
</feature>
<evidence type="ECO:0000256" key="6">
    <source>
        <dbReference type="ARBA" id="ARBA00022989"/>
    </source>
</evidence>
<keyword evidence="4" id="KW-0547">Nucleotide-binding</keyword>
<dbReference type="SMART" id="SM00382">
    <property type="entry name" value="AAA"/>
    <property type="match status" value="1"/>
</dbReference>
<keyword evidence="6 8" id="KW-1133">Transmembrane helix</keyword>
<evidence type="ECO:0000256" key="2">
    <source>
        <dbReference type="ARBA" id="ARBA00022448"/>
    </source>
</evidence>
<reference evidence="11" key="1">
    <citation type="journal article" date="2021" name="PeerJ">
        <title>Extensive microbial diversity within the chicken gut microbiome revealed by metagenomics and culture.</title>
        <authorList>
            <person name="Gilroy R."/>
            <person name="Ravi A."/>
            <person name="Getino M."/>
            <person name="Pursley I."/>
            <person name="Horton D.L."/>
            <person name="Alikhan N.F."/>
            <person name="Baker D."/>
            <person name="Gharbi K."/>
            <person name="Hall N."/>
            <person name="Watson M."/>
            <person name="Adriaenssens E.M."/>
            <person name="Foster-Nyarko E."/>
            <person name="Jarju S."/>
            <person name="Secka A."/>
            <person name="Antonio M."/>
            <person name="Oren A."/>
            <person name="Chaudhuri R.R."/>
            <person name="La Ragione R."/>
            <person name="Hildebrand F."/>
            <person name="Pallen M.J."/>
        </authorList>
    </citation>
    <scope>NUCLEOTIDE SEQUENCE</scope>
    <source>
        <strain evidence="11">ChiBcec15-3976</strain>
    </source>
</reference>
<reference evidence="11" key="2">
    <citation type="submission" date="2021-04" db="EMBL/GenBank/DDBJ databases">
        <authorList>
            <person name="Gilroy R."/>
        </authorList>
    </citation>
    <scope>NUCLEOTIDE SEQUENCE</scope>
    <source>
        <strain evidence="11">ChiBcec15-3976</strain>
    </source>
</reference>
<dbReference type="AlphaFoldDB" id="A0A9D2RAA5"/>
<proteinExistence type="predicted"/>
<dbReference type="InterPro" id="IPR039421">
    <property type="entry name" value="Type_1_exporter"/>
</dbReference>
<dbReference type="GO" id="GO:0005886">
    <property type="term" value="C:plasma membrane"/>
    <property type="evidence" value="ECO:0007669"/>
    <property type="project" value="UniProtKB-SubCell"/>
</dbReference>
<dbReference type="PROSITE" id="PS50893">
    <property type="entry name" value="ABC_TRANSPORTER_2"/>
    <property type="match status" value="1"/>
</dbReference>
<dbReference type="CDD" id="cd18547">
    <property type="entry name" value="ABC_6TM_Tm288_like"/>
    <property type="match status" value="1"/>
</dbReference>
<protein>
    <submittedName>
        <fullName evidence="11">ABC transporter ATP-binding protein/permease</fullName>
    </submittedName>
</protein>
<feature type="transmembrane region" description="Helical" evidence="8">
    <location>
        <begin position="273"/>
        <end position="305"/>
    </location>
</feature>
<dbReference type="Gene3D" id="3.40.50.300">
    <property type="entry name" value="P-loop containing nucleotide triphosphate hydrolases"/>
    <property type="match status" value="1"/>
</dbReference>
<dbReference type="InterPro" id="IPR003439">
    <property type="entry name" value="ABC_transporter-like_ATP-bd"/>
</dbReference>
<dbReference type="CDD" id="cd03254">
    <property type="entry name" value="ABCC_Glucan_exporter_like"/>
    <property type="match status" value="1"/>
</dbReference>
<dbReference type="PANTHER" id="PTHR24221:SF499">
    <property type="entry name" value="FATTY ACID ABC TRANSPORTER ATP-BINDING_PERMEASE PROTEIN"/>
    <property type="match status" value="1"/>
</dbReference>
<dbReference type="Gene3D" id="1.20.1560.10">
    <property type="entry name" value="ABC transporter type 1, transmembrane domain"/>
    <property type="match status" value="1"/>
</dbReference>
<dbReference type="Pfam" id="PF00664">
    <property type="entry name" value="ABC_membrane"/>
    <property type="match status" value="1"/>
</dbReference>
<dbReference type="PROSITE" id="PS50929">
    <property type="entry name" value="ABC_TM1F"/>
    <property type="match status" value="1"/>
</dbReference>
<evidence type="ECO:0000259" key="10">
    <source>
        <dbReference type="PROSITE" id="PS50929"/>
    </source>
</evidence>
<comment type="caution">
    <text evidence="11">The sequence shown here is derived from an EMBL/GenBank/DDBJ whole genome shotgun (WGS) entry which is preliminary data.</text>
</comment>
<dbReference type="Proteomes" id="UP000823909">
    <property type="component" value="Unassembled WGS sequence"/>
</dbReference>
<gene>
    <name evidence="11" type="ORF">H9910_00290</name>
</gene>
<evidence type="ECO:0000256" key="4">
    <source>
        <dbReference type="ARBA" id="ARBA00022741"/>
    </source>
</evidence>
<dbReference type="GO" id="GO:0016887">
    <property type="term" value="F:ATP hydrolysis activity"/>
    <property type="evidence" value="ECO:0007669"/>
    <property type="project" value="InterPro"/>
</dbReference>
<feature type="domain" description="ABC transporter" evidence="9">
    <location>
        <begin position="392"/>
        <end position="626"/>
    </location>
</feature>
<dbReference type="SUPFAM" id="SSF90123">
    <property type="entry name" value="ABC transporter transmembrane region"/>
    <property type="match status" value="1"/>
</dbReference>
<keyword evidence="2" id="KW-0813">Transport</keyword>
<evidence type="ECO:0000256" key="8">
    <source>
        <dbReference type="SAM" id="Phobius"/>
    </source>
</evidence>
<dbReference type="PROSITE" id="PS00211">
    <property type="entry name" value="ABC_TRANSPORTER_1"/>
    <property type="match status" value="1"/>
</dbReference>
<name>A0A9D2RAA5_9FIRM</name>
<evidence type="ECO:0000256" key="5">
    <source>
        <dbReference type="ARBA" id="ARBA00022840"/>
    </source>
</evidence>
<dbReference type="InterPro" id="IPR011527">
    <property type="entry name" value="ABC1_TM_dom"/>
</dbReference>
<evidence type="ECO:0000256" key="3">
    <source>
        <dbReference type="ARBA" id="ARBA00022692"/>
    </source>
</evidence>
<evidence type="ECO:0000256" key="1">
    <source>
        <dbReference type="ARBA" id="ARBA00004651"/>
    </source>
</evidence>
<dbReference type="PANTHER" id="PTHR24221">
    <property type="entry name" value="ATP-BINDING CASSETTE SUB-FAMILY B"/>
    <property type="match status" value="1"/>
</dbReference>
<dbReference type="Pfam" id="PF00005">
    <property type="entry name" value="ABC_tran"/>
    <property type="match status" value="1"/>
</dbReference>
<dbReference type="SUPFAM" id="SSF52540">
    <property type="entry name" value="P-loop containing nucleoside triphosphate hydrolases"/>
    <property type="match status" value="1"/>
</dbReference>
<evidence type="ECO:0000259" key="9">
    <source>
        <dbReference type="PROSITE" id="PS50893"/>
    </source>
</evidence>
<dbReference type="InterPro" id="IPR003593">
    <property type="entry name" value="AAA+_ATPase"/>
</dbReference>
<feature type="transmembrane region" description="Helical" evidence="8">
    <location>
        <begin position="74"/>
        <end position="98"/>
    </location>
</feature>
<keyword evidence="3 8" id="KW-0812">Transmembrane</keyword>
<accession>A0A9D2RAA5</accession>
<comment type="subcellular location">
    <subcellularLocation>
        <location evidence="1">Cell membrane</location>
        <topology evidence="1">Multi-pass membrane protein</topology>
    </subcellularLocation>
</comment>
<feature type="transmembrane region" description="Helical" evidence="8">
    <location>
        <begin position="34"/>
        <end position="54"/>
    </location>
</feature>
<dbReference type="InterPro" id="IPR017871">
    <property type="entry name" value="ABC_transporter-like_CS"/>
</dbReference>
<dbReference type="InterPro" id="IPR027417">
    <property type="entry name" value="P-loop_NTPase"/>
</dbReference>
<feature type="domain" description="ABC transmembrane type-1" evidence="10">
    <location>
        <begin position="35"/>
        <end position="325"/>
    </location>
</feature>
<dbReference type="InterPro" id="IPR036640">
    <property type="entry name" value="ABC1_TM_sf"/>
</dbReference>
<feature type="transmembrane region" description="Helical" evidence="8">
    <location>
        <begin position="159"/>
        <end position="176"/>
    </location>
</feature>
<evidence type="ECO:0000313" key="11">
    <source>
        <dbReference type="EMBL" id="HJD41439.1"/>
    </source>
</evidence>
<dbReference type="GO" id="GO:0005524">
    <property type="term" value="F:ATP binding"/>
    <property type="evidence" value="ECO:0007669"/>
    <property type="project" value="UniProtKB-KW"/>
</dbReference>
<evidence type="ECO:0000256" key="7">
    <source>
        <dbReference type="ARBA" id="ARBA00023136"/>
    </source>
</evidence>
<dbReference type="EMBL" id="DWUU01000004">
    <property type="protein sequence ID" value="HJD41439.1"/>
    <property type="molecule type" value="Genomic_DNA"/>
</dbReference>
<dbReference type="GO" id="GO:0140359">
    <property type="term" value="F:ABC-type transporter activity"/>
    <property type="evidence" value="ECO:0007669"/>
    <property type="project" value="InterPro"/>
</dbReference>
<sequence>MNEKHERKSAARAASPKVVGRVIRYMLHYYKIPFFFVIVCIVITAVATVVGATFPQTLVDDYITPMLKNGSRDFSGLASQIVRLACIMAVGVITAFTYNRIMVNVGQGTMRRLRDDLFARMESLPIKYFDTHAHGDIMSVYTNDVDTLRQLLSQSIPQIINSVISMAATFITMIILNPALTVISILTALSMLLVTSNFSKLSAKYYVHQQMDLGAVDGFIEEMLDGQKVVKVFCHEEAAMRDFHEVNERLRNSADMANRYANLLMPINANIGWISYALVSIVGAILGINGLAGVTIGTVVTFVGLNKSFTNPITQVSQQINFVVNAAAGAQRVFDLMDEEPEKDEGYVELVHAKEDENGNLTESPVRTNQWAWRHPHRAEGTVTYQRQEGGVVFDDVDFGYDEDKIVLHNITLYAKPGQKIAFVGATGAGKTTITNLINRFYDIADGKIRYDGININKIKKPDLRRSLGMVLQDTHLFTGTVMDNIRYGKLDATDEECIRAAKLANADGFIRRLPDGYNTMLTGDGANLSQGQRQLLAIARAAVADPPALILDEATSSIDTRTEKLVQAGMDALMKGRTTFVIAHRLSTVKNSDCIMVMEQGRIIERGTHDELIAAKGKYYQLYTGNFAA</sequence>
<organism evidence="11 12">
    <name type="scientific">Candidatus Mediterraneibacter quadrami</name>
    <dbReference type="NCBI Taxonomy" id="2838684"/>
    <lineage>
        <taxon>Bacteria</taxon>
        <taxon>Bacillati</taxon>
        <taxon>Bacillota</taxon>
        <taxon>Clostridia</taxon>
        <taxon>Lachnospirales</taxon>
        <taxon>Lachnospiraceae</taxon>
        <taxon>Mediterraneibacter</taxon>
    </lineage>
</organism>
<dbReference type="FunFam" id="3.40.50.300:FF:000287">
    <property type="entry name" value="Multidrug ABC transporter ATP-binding protein"/>
    <property type="match status" value="1"/>
</dbReference>
<evidence type="ECO:0000313" key="12">
    <source>
        <dbReference type="Proteomes" id="UP000823909"/>
    </source>
</evidence>
<keyword evidence="5 11" id="KW-0067">ATP-binding</keyword>